<dbReference type="GO" id="GO:0080019">
    <property type="term" value="F:alcohol-forming very long-chain fatty acyl-CoA reductase activity"/>
    <property type="evidence" value="ECO:0007669"/>
    <property type="project" value="InterPro"/>
</dbReference>
<dbReference type="PANTHER" id="PTHR11011:SF24">
    <property type="entry name" value="FATTY ACYL-COA REDUCTASE"/>
    <property type="match status" value="1"/>
</dbReference>
<accession>A0A6H5HCR6</accession>
<dbReference type="InterPro" id="IPR033640">
    <property type="entry name" value="FAR_C"/>
</dbReference>
<comment type="catalytic activity">
    <reaction evidence="9 10">
        <text>a long-chain fatty acyl-CoA + 2 NADPH + 2 H(+) = a long-chain primary fatty alcohol + 2 NADP(+) + CoA</text>
        <dbReference type="Rhea" id="RHEA:52716"/>
        <dbReference type="ChEBI" id="CHEBI:15378"/>
        <dbReference type="ChEBI" id="CHEBI:57287"/>
        <dbReference type="ChEBI" id="CHEBI:57783"/>
        <dbReference type="ChEBI" id="CHEBI:58349"/>
        <dbReference type="ChEBI" id="CHEBI:77396"/>
        <dbReference type="ChEBI" id="CHEBI:83139"/>
        <dbReference type="EC" id="1.2.1.84"/>
    </reaction>
</comment>
<evidence type="ECO:0000259" key="11">
    <source>
        <dbReference type="Pfam" id="PF03015"/>
    </source>
</evidence>
<evidence type="ECO:0000256" key="10">
    <source>
        <dbReference type="RuleBase" id="RU363097"/>
    </source>
</evidence>
<keyword evidence="6" id="KW-1133">Transmembrane helix</keyword>
<dbReference type="CDD" id="cd09071">
    <property type="entry name" value="FAR_C"/>
    <property type="match status" value="1"/>
</dbReference>
<comment type="subcellular location">
    <subcellularLocation>
        <location evidence="1">Membrane</location>
        <topology evidence="1">Multi-pass membrane protein</topology>
    </subcellularLocation>
</comment>
<evidence type="ECO:0000256" key="3">
    <source>
        <dbReference type="ARBA" id="ARBA00022516"/>
    </source>
</evidence>
<keyword evidence="7 10" id="KW-0443">Lipid metabolism</keyword>
<evidence type="ECO:0000256" key="5">
    <source>
        <dbReference type="ARBA" id="ARBA00022857"/>
    </source>
</evidence>
<dbReference type="InterPro" id="IPR013120">
    <property type="entry name" value="FAR_NAD-bd"/>
</dbReference>
<dbReference type="SUPFAM" id="SSF51735">
    <property type="entry name" value="NAD(P)-binding Rossmann-fold domains"/>
    <property type="match status" value="1"/>
</dbReference>
<feature type="domain" description="Thioester reductase (TE)" evidence="12">
    <location>
        <begin position="17"/>
        <end position="289"/>
    </location>
</feature>
<dbReference type="EC" id="1.2.1.84" evidence="10"/>
<feature type="domain" description="Fatty acyl-CoA reductase C-terminal" evidence="11">
    <location>
        <begin position="365"/>
        <end position="456"/>
    </location>
</feature>
<dbReference type="GO" id="GO:0016020">
    <property type="term" value="C:membrane"/>
    <property type="evidence" value="ECO:0007669"/>
    <property type="project" value="UniProtKB-SubCell"/>
</dbReference>
<organism evidence="13 14">
    <name type="scientific">Nesidiocoris tenuis</name>
    <dbReference type="NCBI Taxonomy" id="355587"/>
    <lineage>
        <taxon>Eukaryota</taxon>
        <taxon>Metazoa</taxon>
        <taxon>Ecdysozoa</taxon>
        <taxon>Arthropoda</taxon>
        <taxon>Hexapoda</taxon>
        <taxon>Insecta</taxon>
        <taxon>Pterygota</taxon>
        <taxon>Neoptera</taxon>
        <taxon>Paraneoptera</taxon>
        <taxon>Hemiptera</taxon>
        <taxon>Heteroptera</taxon>
        <taxon>Panheteroptera</taxon>
        <taxon>Cimicomorpha</taxon>
        <taxon>Miridae</taxon>
        <taxon>Dicyphina</taxon>
        <taxon>Nesidiocoris</taxon>
    </lineage>
</organism>
<keyword evidence="10" id="KW-0560">Oxidoreductase</keyword>
<name>A0A6H5HCR6_9HEMI</name>
<protein>
    <recommendedName>
        <fullName evidence="10">Fatty acyl-CoA reductase</fullName>
        <ecNumber evidence="10">1.2.1.84</ecNumber>
    </recommendedName>
</protein>
<dbReference type="InterPro" id="IPR036291">
    <property type="entry name" value="NAD(P)-bd_dom_sf"/>
</dbReference>
<keyword evidence="4" id="KW-0812">Transmembrane</keyword>
<dbReference type="Proteomes" id="UP000479000">
    <property type="component" value="Unassembled WGS sequence"/>
</dbReference>
<evidence type="ECO:0000256" key="1">
    <source>
        <dbReference type="ARBA" id="ARBA00004141"/>
    </source>
</evidence>
<keyword evidence="14" id="KW-1185">Reference proteome</keyword>
<dbReference type="InterPro" id="IPR026055">
    <property type="entry name" value="FAR"/>
</dbReference>
<reference evidence="13 14" key="1">
    <citation type="submission" date="2020-02" db="EMBL/GenBank/DDBJ databases">
        <authorList>
            <person name="Ferguson B K."/>
        </authorList>
    </citation>
    <scope>NUCLEOTIDE SEQUENCE [LARGE SCALE GENOMIC DNA]</scope>
</reference>
<dbReference type="Pfam" id="PF07993">
    <property type="entry name" value="NAD_binding_4"/>
    <property type="match status" value="1"/>
</dbReference>
<sequence>MDIPRIPEFYAGKRIFITGATGFMGKVLVEKLLRSCPDVDRLYVLIRCKKGMSAAERWAELSNLPCFERLHKEQPGAFLNKVTVLDGDVRNERLGLSEENYDLLVKTTDVIFHVAASVRFNDPLPEAIRMNTFGTKSVVDAAVQMTNLQVFVHVSTTYCYCNKCSVVEEKVYPVDMDWRTVLDINQNIDPVSFDILGQKFTDFAPNTYVFSKALAEQIIDDYKDRIPVVIVRPSIVISSWKEPMPGWVDNFNGPIGLIVAGGKGVIRIALSDPEAIPDYMAVDVSIKAMIIAAWKASVPRGAKKLGNVEVYNSSSTSAKSISNRELLEMSRDIQTEMPLHETLWTPSYAITRSFAMYRIRSFFAHFLVALLVDTLLRLIGKSPMLLKIQIKVQNAMVALGYFTTKEWTFKNDRFRALNDAVLPSDREDFDFSFDTLEPIDYFRIATAGVKKYLLHEDPDYQPQAKRKAEWLVILDKVVRYLISFGLFYWLSRRYVSA</sequence>
<evidence type="ECO:0000256" key="9">
    <source>
        <dbReference type="ARBA" id="ARBA00052530"/>
    </source>
</evidence>
<keyword evidence="5 10" id="KW-0521">NADP</keyword>
<dbReference type="CDD" id="cd05236">
    <property type="entry name" value="FAR-N_SDR_e"/>
    <property type="match status" value="1"/>
</dbReference>
<dbReference type="Pfam" id="PF03015">
    <property type="entry name" value="Sterile"/>
    <property type="match status" value="1"/>
</dbReference>
<dbReference type="PANTHER" id="PTHR11011">
    <property type="entry name" value="MALE STERILITY PROTEIN 2-RELATED"/>
    <property type="match status" value="1"/>
</dbReference>
<proteinExistence type="inferred from homology"/>
<gene>
    <name evidence="13" type="ORF">NTEN_LOCUS19393</name>
</gene>
<dbReference type="Gene3D" id="3.40.50.720">
    <property type="entry name" value="NAD(P)-binding Rossmann-like Domain"/>
    <property type="match status" value="1"/>
</dbReference>
<evidence type="ECO:0000256" key="4">
    <source>
        <dbReference type="ARBA" id="ARBA00022692"/>
    </source>
</evidence>
<evidence type="ECO:0000256" key="8">
    <source>
        <dbReference type="ARBA" id="ARBA00023136"/>
    </source>
</evidence>
<dbReference type="AlphaFoldDB" id="A0A6H5HCR6"/>
<dbReference type="EMBL" id="CADCXU010028260">
    <property type="protein sequence ID" value="CAB0014995.1"/>
    <property type="molecule type" value="Genomic_DNA"/>
</dbReference>
<dbReference type="GO" id="GO:0035336">
    <property type="term" value="P:long-chain fatty-acyl-CoA metabolic process"/>
    <property type="evidence" value="ECO:0007669"/>
    <property type="project" value="TreeGrafter"/>
</dbReference>
<evidence type="ECO:0000313" key="13">
    <source>
        <dbReference type="EMBL" id="CAB0014995.1"/>
    </source>
</evidence>
<keyword evidence="3 10" id="KW-0444">Lipid biosynthesis</keyword>
<dbReference type="GO" id="GO:0102965">
    <property type="term" value="F:alcohol-forming long-chain fatty acyl-CoA reductase activity"/>
    <property type="evidence" value="ECO:0007669"/>
    <property type="project" value="UniProtKB-EC"/>
</dbReference>
<comment type="function">
    <text evidence="10">Catalyzes the reduction of fatty acyl-CoA to fatty alcohols.</text>
</comment>
<evidence type="ECO:0000259" key="12">
    <source>
        <dbReference type="Pfam" id="PF07993"/>
    </source>
</evidence>
<dbReference type="FunFam" id="3.40.50.720:FF:000143">
    <property type="entry name" value="Fatty acyl-CoA reductase"/>
    <property type="match status" value="1"/>
</dbReference>
<evidence type="ECO:0000313" key="14">
    <source>
        <dbReference type="Proteomes" id="UP000479000"/>
    </source>
</evidence>
<evidence type="ECO:0000256" key="6">
    <source>
        <dbReference type="ARBA" id="ARBA00022989"/>
    </source>
</evidence>
<dbReference type="OrthoDB" id="429813at2759"/>
<dbReference type="GO" id="GO:0005777">
    <property type="term" value="C:peroxisome"/>
    <property type="evidence" value="ECO:0007669"/>
    <property type="project" value="TreeGrafter"/>
</dbReference>
<evidence type="ECO:0000256" key="7">
    <source>
        <dbReference type="ARBA" id="ARBA00023098"/>
    </source>
</evidence>
<keyword evidence="8" id="KW-0472">Membrane</keyword>
<evidence type="ECO:0000256" key="2">
    <source>
        <dbReference type="ARBA" id="ARBA00005928"/>
    </source>
</evidence>
<comment type="similarity">
    <text evidence="2 10">Belongs to the fatty acyl-CoA reductase family.</text>
</comment>